<evidence type="ECO:0000259" key="3">
    <source>
        <dbReference type="PROSITE" id="PS51272"/>
    </source>
</evidence>
<feature type="chain" id="PRO_5038454751" description="SLH domain-containing protein" evidence="2">
    <location>
        <begin position="21"/>
        <end position="409"/>
    </location>
</feature>
<dbReference type="PANTHER" id="PTHR43308">
    <property type="entry name" value="OUTER MEMBRANE PROTEIN ALPHA-RELATED"/>
    <property type="match status" value="1"/>
</dbReference>
<dbReference type="EMBL" id="LQWZ01000009">
    <property type="protein sequence ID" value="OAH58443.1"/>
    <property type="molecule type" value="Genomic_DNA"/>
</dbReference>
<gene>
    <name evidence="4" type="ORF">AWH48_17825</name>
</gene>
<keyword evidence="1 2" id="KW-0732">Signal</keyword>
<reference evidence="4 5" key="1">
    <citation type="submission" date="2016-01" db="EMBL/GenBank/DDBJ databases">
        <title>Investigation of taxonomic status of Bacillus aminovorans.</title>
        <authorList>
            <person name="Verma A."/>
            <person name="Pal Y."/>
            <person name="Krishnamurthi S."/>
        </authorList>
    </citation>
    <scope>NUCLEOTIDE SEQUENCE [LARGE SCALE GENOMIC DNA]</scope>
    <source>
        <strain evidence="4 5">DSM 4337</strain>
    </source>
</reference>
<comment type="caution">
    <text evidence="4">The sequence shown here is derived from an EMBL/GenBank/DDBJ whole genome shotgun (WGS) entry which is preliminary data.</text>
</comment>
<dbReference type="InterPro" id="IPR001119">
    <property type="entry name" value="SLH_dom"/>
</dbReference>
<name>A0A177KYL7_9BACI</name>
<proteinExistence type="predicted"/>
<dbReference type="OrthoDB" id="5845122at2"/>
<dbReference type="Proteomes" id="UP000077271">
    <property type="component" value="Unassembled WGS sequence"/>
</dbReference>
<feature type="domain" description="SLH" evidence="3">
    <location>
        <begin position="90"/>
        <end position="146"/>
    </location>
</feature>
<organism evidence="4 5">
    <name type="scientific">Domibacillus aminovorans</name>
    <dbReference type="NCBI Taxonomy" id="29332"/>
    <lineage>
        <taxon>Bacteria</taxon>
        <taxon>Bacillati</taxon>
        <taxon>Bacillota</taxon>
        <taxon>Bacilli</taxon>
        <taxon>Bacillales</taxon>
        <taxon>Bacillaceae</taxon>
        <taxon>Domibacillus</taxon>
    </lineage>
</organism>
<feature type="signal peptide" evidence="2">
    <location>
        <begin position="1"/>
        <end position="20"/>
    </location>
</feature>
<feature type="domain" description="SLH" evidence="3">
    <location>
        <begin position="26"/>
        <end position="89"/>
    </location>
</feature>
<dbReference type="PANTHER" id="PTHR43308:SF5">
    <property type="entry name" value="S-LAYER PROTEIN _ PEPTIDOGLYCAN ENDO-BETA-N-ACETYLGLUCOSAMINIDASE"/>
    <property type="match status" value="1"/>
</dbReference>
<protein>
    <recommendedName>
        <fullName evidence="3">SLH domain-containing protein</fullName>
    </recommendedName>
</protein>
<sequence>MRKWYLVVMALMLISPTLLPAKADAAAAVFDDVSPKHRAYEAVWSLDSKRVFEPDEDEMVRPGKYVTRMEAAVMLSRILGLERKTNHAGFRDVTVLNKNYDEVAALAERKILQGFTDRTMRPNDILTRAQMAKLIVDAFGYEQKTSFTLPFKDVKTSNWAAPYIEALVRHKVTAGTTTTTFSPDKKLTRAELMMFLDRAHKAKPVSAYNNQEILSLIREVQNKASSIIYHYLYVNEPNGSRPAFSTFKQELTPFAEGKMLSMMEEYYKVTCTYCDWIVYSEVYDWGLPYEIIERSNERITVKVRYPAGMDEAASETWTIVKRNGQWKMSELPKYTTAYDDPFNLTVAEAEKYLISAYEDIYSYEKYREYVQNISYMKTDRKGHYEFLIETNVDDYYVSIDPKTATLEEL</sequence>
<accession>A0A177KYL7</accession>
<dbReference type="AlphaFoldDB" id="A0A177KYL7"/>
<evidence type="ECO:0000313" key="5">
    <source>
        <dbReference type="Proteomes" id="UP000077271"/>
    </source>
</evidence>
<dbReference type="Pfam" id="PF00395">
    <property type="entry name" value="SLH"/>
    <property type="match status" value="3"/>
</dbReference>
<evidence type="ECO:0000313" key="4">
    <source>
        <dbReference type="EMBL" id="OAH58443.1"/>
    </source>
</evidence>
<evidence type="ECO:0000256" key="2">
    <source>
        <dbReference type="SAM" id="SignalP"/>
    </source>
</evidence>
<dbReference type="PROSITE" id="PS51272">
    <property type="entry name" value="SLH"/>
    <property type="match status" value="3"/>
</dbReference>
<dbReference type="RefSeq" id="WP_018393526.1">
    <property type="nucleotide sequence ID" value="NZ_LQWZ01000009.1"/>
</dbReference>
<evidence type="ECO:0000256" key="1">
    <source>
        <dbReference type="ARBA" id="ARBA00022729"/>
    </source>
</evidence>
<feature type="domain" description="SLH" evidence="3">
    <location>
        <begin position="147"/>
        <end position="210"/>
    </location>
</feature>
<dbReference type="InterPro" id="IPR051465">
    <property type="entry name" value="Cell_Envelope_Struct_Comp"/>
</dbReference>